<evidence type="ECO:0000313" key="6">
    <source>
        <dbReference type="EMBL" id="RZS30593.1"/>
    </source>
</evidence>
<dbReference type="GO" id="GO:0008726">
    <property type="term" value="F:alkanesulfonate monooxygenase activity"/>
    <property type="evidence" value="ECO:0007669"/>
    <property type="project" value="TreeGrafter"/>
</dbReference>
<dbReference type="EMBL" id="SGWQ01000016">
    <property type="protein sequence ID" value="RZS30593.1"/>
    <property type="molecule type" value="Genomic_DNA"/>
</dbReference>
<keyword evidence="2" id="KW-0288">FMN</keyword>
<evidence type="ECO:0000256" key="4">
    <source>
        <dbReference type="ARBA" id="ARBA00023033"/>
    </source>
</evidence>
<proteinExistence type="predicted"/>
<feature type="domain" description="Luciferase-like" evidence="5">
    <location>
        <begin position="14"/>
        <end position="236"/>
    </location>
</feature>
<dbReference type="PANTHER" id="PTHR42847:SF4">
    <property type="entry name" value="ALKANESULFONATE MONOOXYGENASE-RELATED"/>
    <property type="match status" value="1"/>
</dbReference>
<evidence type="ECO:0000313" key="7">
    <source>
        <dbReference type="Proteomes" id="UP000294257"/>
    </source>
</evidence>
<dbReference type="InterPro" id="IPR036661">
    <property type="entry name" value="Luciferase-like_sf"/>
</dbReference>
<gene>
    <name evidence="6" type="ORF">EV193_116114</name>
</gene>
<keyword evidence="4" id="KW-0503">Monooxygenase</keyword>
<dbReference type="InterPro" id="IPR011251">
    <property type="entry name" value="Luciferase-like_dom"/>
</dbReference>
<dbReference type="Gene3D" id="3.20.20.30">
    <property type="entry name" value="Luciferase-like domain"/>
    <property type="match status" value="1"/>
</dbReference>
<dbReference type="Pfam" id="PF00296">
    <property type="entry name" value="Bac_luciferase"/>
    <property type="match status" value="1"/>
</dbReference>
<organism evidence="6 7">
    <name type="scientific">Herbihabitans rhizosphaerae</name>
    <dbReference type="NCBI Taxonomy" id="1872711"/>
    <lineage>
        <taxon>Bacteria</taxon>
        <taxon>Bacillati</taxon>
        <taxon>Actinomycetota</taxon>
        <taxon>Actinomycetes</taxon>
        <taxon>Pseudonocardiales</taxon>
        <taxon>Pseudonocardiaceae</taxon>
        <taxon>Herbihabitans</taxon>
    </lineage>
</organism>
<keyword evidence="7" id="KW-1185">Reference proteome</keyword>
<reference evidence="6 7" key="1">
    <citation type="submission" date="2019-02" db="EMBL/GenBank/DDBJ databases">
        <title>Genomic Encyclopedia of Type Strains, Phase IV (KMG-IV): sequencing the most valuable type-strain genomes for metagenomic binning, comparative biology and taxonomic classification.</title>
        <authorList>
            <person name="Goeker M."/>
        </authorList>
    </citation>
    <scope>NUCLEOTIDE SEQUENCE [LARGE SCALE GENOMIC DNA]</scope>
    <source>
        <strain evidence="6 7">DSM 101727</strain>
    </source>
</reference>
<name>A0A4Q7KCY7_9PSEU</name>
<dbReference type="InterPro" id="IPR019921">
    <property type="entry name" value="Lucif-like_OxRdtase_Rv2161c"/>
</dbReference>
<dbReference type="GO" id="GO:0046306">
    <property type="term" value="P:alkanesulfonate catabolic process"/>
    <property type="evidence" value="ECO:0007669"/>
    <property type="project" value="TreeGrafter"/>
</dbReference>
<keyword evidence="1" id="KW-0285">Flavoprotein</keyword>
<dbReference type="NCBIfam" id="TIGR03619">
    <property type="entry name" value="F420_Rv2161c"/>
    <property type="match status" value="1"/>
</dbReference>
<evidence type="ECO:0000256" key="3">
    <source>
        <dbReference type="ARBA" id="ARBA00023002"/>
    </source>
</evidence>
<comment type="caution">
    <text evidence="6">The sequence shown here is derived from an EMBL/GenBank/DDBJ whole genome shotgun (WGS) entry which is preliminary data.</text>
</comment>
<accession>A0A4Q7KCY7</accession>
<evidence type="ECO:0000256" key="2">
    <source>
        <dbReference type="ARBA" id="ARBA00022643"/>
    </source>
</evidence>
<dbReference type="InterPro" id="IPR050172">
    <property type="entry name" value="SsuD_RutA_monooxygenase"/>
</dbReference>
<dbReference type="Proteomes" id="UP000294257">
    <property type="component" value="Unassembled WGS sequence"/>
</dbReference>
<sequence length="302" mass="32311">MEIGFAVPLSGSWARPENVVHVARRAEELGYSTLWTFQRLLSPPDGHWGETYRSVLDPIAVTAFLAAHTSRVRIGIAVLNMPFVTPAVLAKQLSTVDILCGGRLDVGLGNGWADEEYAATGADPGGRGRRADEYIPLLRALWTDDVIDHDGEFYRVPATTMDPKPARPGGPPILLGGAAEPALRRAGRLCDGWVSSSRADLGTIGDSVRTVRAAAEEAGRDPDALRFVCRGSVKVRPAGAPDRRPLTGGVEEILSDFAALAEQGITELFVDLNFDQEIGSPDADATASMVRAEEALEAFAPR</sequence>
<dbReference type="AlphaFoldDB" id="A0A4Q7KCY7"/>
<dbReference type="PANTHER" id="PTHR42847">
    <property type="entry name" value="ALKANESULFONATE MONOOXYGENASE"/>
    <property type="match status" value="1"/>
</dbReference>
<dbReference type="SUPFAM" id="SSF51679">
    <property type="entry name" value="Bacterial luciferase-like"/>
    <property type="match status" value="1"/>
</dbReference>
<protein>
    <submittedName>
        <fullName evidence="6">Putative F420-dependent oxidoreductase</fullName>
    </submittedName>
</protein>
<dbReference type="OrthoDB" id="3206024at2"/>
<dbReference type="RefSeq" id="WP_130348514.1">
    <property type="nucleotide sequence ID" value="NZ_SGWQ01000016.1"/>
</dbReference>
<evidence type="ECO:0000259" key="5">
    <source>
        <dbReference type="Pfam" id="PF00296"/>
    </source>
</evidence>
<keyword evidence="3" id="KW-0560">Oxidoreductase</keyword>
<evidence type="ECO:0000256" key="1">
    <source>
        <dbReference type="ARBA" id="ARBA00022630"/>
    </source>
</evidence>